<dbReference type="GeneID" id="93044186"/>
<dbReference type="Proteomes" id="UP001141183">
    <property type="component" value="Unassembled WGS sequence"/>
</dbReference>
<accession>A0A9X4B032</accession>
<dbReference type="PROSITE" id="PS50995">
    <property type="entry name" value="HTH_MARR_2"/>
    <property type="match status" value="1"/>
</dbReference>
<dbReference type="PANTHER" id="PTHR42756:SF1">
    <property type="entry name" value="TRANSCRIPTIONAL REPRESSOR OF EMRAB OPERON"/>
    <property type="match status" value="1"/>
</dbReference>
<gene>
    <name evidence="5" type="ORF">NE398_08860</name>
</gene>
<dbReference type="GO" id="GO:0003677">
    <property type="term" value="F:DNA binding"/>
    <property type="evidence" value="ECO:0007669"/>
    <property type="project" value="UniProtKB-KW"/>
</dbReference>
<comment type="caution">
    <text evidence="5">The sequence shown here is derived from an EMBL/GenBank/DDBJ whole genome shotgun (WGS) entry which is preliminary data.</text>
</comment>
<feature type="domain" description="HTH marR-type" evidence="4">
    <location>
        <begin position="10"/>
        <end position="148"/>
    </location>
</feature>
<dbReference type="PRINTS" id="PR00598">
    <property type="entry name" value="HTHMARR"/>
</dbReference>
<evidence type="ECO:0000259" key="4">
    <source>
        <dbReference type="PROSITE" id="PS50995"/>
    </source>
</evidence>
<dbReference type="InterPro" id="IPR000835">
    <property type="entry name" value="HTH_MarR-typ"/>
</dbReference>
<keyword evidence="1" id="KW-0805">Transcription regulation</keyword>
<evidence type="ECO:0000256" key="3">
    <source>
        <dbReference type="ARBA" id="ARBA00023163"/>
    </source>
</evidence>
<dbReference type="CDD" id="cd00090">
    <property type="entry name" value="HTH_ARSR"/>
    <property type="match status" value="1"/>
</dbReference>
<name>A0A9X4B032_9CLOT</name>
<reference evidence="5" key="1">
    <citation type="submission" date="2022-05" db="EMBL/GenBank/DDBJ databases">
        <title>Draft genome sequence of Clostridium tertium strain CP3 isolated from Peru.</title>
        <authorList>
            <person name="Hurtado R."/>
            <person name="Lima L."/>
            <person name="Sousa T."/>
            <person name="Jaiswal A.K."/>
            <person name="Tiwari S."/>
            <person name="Maturrano L."/>
            <person name="Brenig B."/>
            <person name="Azevedo V."/>
        </authorList>
    </citation>
    <scope>NUCLEOTIDE SEQUENCE</scope>
    <source>
        <strain evidence="5">CP3</strain>
    </source>
</reference>
<dbReference type="InterPro" id="IPR036390">
    <property type="entry name" value="WH_DNA-bd_sf"/>
</dbReference>
<dbReference type="EMBL" id="JAMRYU010000008">
    <property type="protein sequence ID" value="MDC4240275.1"/>
    <property type="molecule type" value="Genomic_DNA"/>
</dbReference>
<dbReference type="SMART" id="SM00347">
    <property type="entry name" value="HTH_MARR"/>
    <property type="match status" value="1"/>
</dbReference>
<protein>
    <submittedName>
        <fullName evidence="5">MarR family transcriptional regulator</fullName>
    </submittedName>
</protein>
<keyword evidence="2" id="KW-0238">DNA-binding</keyword>
<dbReference type="Gene3D" id="1.10.10.10">
    <property type="entry name" value="Winged helix-like DNA-binding domain superfamily/Winged helix DNA-binding domain"/>
    <property type="match status" value="1"/>
</dbReference>
<dbReference type="RefSeq" id="WP_008678606.1">
    <property type="nucleotide sequence ID" value="NZ_BAAACM010000015.1"/>
</dbReference>
<evidence type="ECO:0000256" key="2">
    <source>
        <dbReference type="ARBA" id="ARBA00023125"/>
    </source>
</evidence>
<sequence>MNNNELHDISDNLLNLLFQIHNRLFNPSEMVKGVSIPPSHVKVIFYLSQKKSMSVSDVAKCLDISKPNMTPIIDKLISNGLVNRYTDPNDRRKINIELTEKAHNLLKNKKREIKNNLFNKISTLNDEDLYKLDASIREMYDILIKLKK</sequence>
<keyword evidence="3" id="KW-0804">Transcription</keyword>
<dbReference type="InterPro" id="IPR011991">
    <property type="entry name" value="ArsR-like_HTH"/>
</dbReference>
<keyword evidence="6" id="KW-1185">Reference proteome</keyword>
<evidence type="ECO:0000313" key="6">
    <source>
        <dbReference type="Proteomes" id="UP001141183"/>
    </source>
</evidence>
<dbReference type="AlphaFoldDB" id="A0A9X4B032"/>
<dbReference type="GO" id="GO:0003700">
    <property type="term" value="F:DNA-binding transcription factor activity"/>
    <property type="evidence" value="ECO:0007669"/>
    <property type="project" value="InterPro"/>
</dbReference>
<proteinExistence type="predicted"/>
<dbReference type="InterPro" id="IPR036388">
    <property type="entry name" value="WH-like_DNA-bd_sf"/>
</dbReference>
<dbReference type="PANTHER" id="PTHR42756">
    <property type="entry name" value="TRANSCRIPTIONAL REGULATOR, MARR"/>
    <property type="match status" value="1"/>
</dbReference>
<evidence type="ECO:0000256" key="1">
    <source>
        <dbReference type="ARBA" id="ARBA00023015"/>
    </source>
</evidence>
<evidence type="ECO:0000313" key="5">
    <source>
        <dbReference type="EMBL" id="MDC4240275.1"/>
    </source>
</evidence>
<dbReference type="Pfam" id="PF01047">
    <property type="entry name" value="MarR"/>
    <property type="match status" value="1"/>
</dbReference>
<organism evidence="5 6">
    <name type="scientific">Clostridium tertium</name>
    <dbReference type="NCBI Taxonomy" id="1559"/>
    <lineage>
        <taxon>Bacteria</taxon>
        <taxon>Bacillati</taxon>
        <taxon>Bacillota</taxon>
        <taxon>Clostridia</taxon>
        <taxon>Eubacteriales</taxon>
        <taxon>Clostridiaceae</taxon>
        <taxon>Clostridium</taxon>
    </lineage>
</organism>
<dbReference type="SUPFAM" id="SSF46785">
    <property type="entry name" value="Winged helix' DNA-binding domain"/>
    <property type="match status" value="1"/>
</dbReference>